<sequence length="168" mass="19027">MRLLKRKLLVYRGNQAPLICLINQYKYSIIIIIISLGFSALTCNSHSQPTTAVIPQLRLEVLNGAGVHRLGRAVERDLLTRGFDVYRVGDADRVYEQTAVVDLRDKTGKNAQAVAAALGIRKRVLGVYEREVKRPMVQIMVDSSSFYEVRIIIGKDYQQFFPQAVLLY</sequence>
<proteinExistence type="predicted"/>
<organism evidence="2">
    <name type="scientific">candidate division WOR-3 bacterium</name>
    <dbReference type="NCBI Taxonomy" id="2052148"/>
    <lineage>
        <taxon>Bacteria</taxon>
        <taxon>Bacteria division WOR-3</taxon>
    </lineage>
</organism>
<evidence type="ECO:0000259" key="1">
    <source>
        <dbReference type="Pfam" id="PF13399"/>
    </source>
</evidence>
<reference evidence="2" key="1">
    <citation type="journal article" date="2020" name="mSystems">
        <title>Genome- and Community-Level Interaction Insights into Carbon Utilization and Element Cycling Functions of Hydrothermarchaeota in Hydrothermal Sediment.</title>
        <authorList>
            <person name="Zhou Z."/>
            <person name="Liu Y."/>
            <person name="Xu W."/>
            <person name="Pan J."/>
            <person name="Luo Z.H."/>
            <person name="Li M."/>
        </authorList>
    </citation>
    <scope>NUCLEOTIDE SEQUENCE [LARGE SCALE GENOMIC DNA]</scope>
    <source>
        <strain evidence="2">SpSt-914</strain>
    </source>
</reference>
<feature type="domain" description="LytR/CpsA/Psr regulator C-terminal" evidence="1">
    <location>
        <begin position="56"/>
        <end position="157"/>
    </location>
</feature>
<dbReference type="AlphaFoldDB" id="A0A7V3PTW4"/>
<dbReference type="Pfam" id="PF13399">
    <property type="entry name" value="LytR_C"/>
    <property type="match status" value="1"/>
</dbReference>
<dbReference type="EMBL" id="DTMZ01000116">
    <property type="protein sequence ID" value="HGD13446.1"/>
    <property type="molecule type" value="Genomic_DNA"/>
</dbReference>
<name>A0A7V3PTW4_UNCW3</name>
<dbReference type="InterPro" id="IPR027381">
    <property type="entry name" value="LytR/CpsA/Psr_C"/>
</dbReference>
<gene>
    <name evidence="2" type="ORF">ENX16_05140</name>
</gene>
<accession>A0A7V3PTW4</accession>
<evidence type="ECO:0000313" key="2">
    <source>
        <dbReference type="EMBL" id="HGD13446.1"/>
    </source>
</evidence>
<dbReference type="Gene3D" id="3.30.70.2390">
    <property type="match status" value="1"/>
</dbReference>
<comment type="caution">
    <text evidence="2">The sequence shown here is derived from an EMBL/GenBank/DDBJ whole genome shotgun (WGS) entry which is preliminary data.</text>
</comment>
<protein>
    <submittedName>
        <fullName evidence="2">LytR family transcriptional regulator</fullName>
    </submittedName>
</protein>